<keyword evidence="10" id="KW-1185">Reference proteome</keyword>
<dbReference type="SMART" id="SM00184">
    <property type="entry name" value="RING"/>
    <property type="match status" value="1"/>
</dbReference>
<dbReference type="CDD" id="cd16461">
    <property type="entry name" value="RING-H2_EL5-like"/>
    <property type="match status" value="1"/>
</dbReference>
<dbReference type="AlphaFoldDB" id="A0AAD8KQY8"/>
<dbReference type="InterPro" id="IPR001841">
    <property type="entry name" value="Znf_RING"/>
</dbReference>
<evidence type="ECO:0000259" key="8">
    <source>
        <dbReference type="PROSITE" id="PS50089"/>
    </source>
</evidence>
<evidence type="ECO:0000256" key="7">
    <source>
        <dbReference type="SAM" id="Phobius"/>
    </source>
</evidence>
<comment type="caution">
    <text evidence="9">The sequence shown here is derived from an EMBL/GenBank/DDBJ whole genome shotgun (WGS) entry which is preliminary data.</text>
</comment>
<keyword evidence="3 6" id="KW-0863">Zinc-finger</keyword>
<name>A0AAD8KQY8_TARER</name>
<dbReference type="SUPFAM" id="SSF57850">
    <property type="entry name" value="RING/U-box"/>
    <property type="match status" value="1"/>
</dbReference>
<evidence type="ECO:0000313" key="9">
    <source>
        <dbReference type="EMBL" id="KAK1427477.1"/>
    </source>
</evidence>
<keyword evidence="7" id="KW-0812">Transmembrane</keyword>
<proteinExistence type="predicted"/>
<dbReference type="EMBL" id="JAUHHV010000004">
    <property type="protein sequence ID" value="KAK1427477.1"/>
    <property type="molecule type" value="Genomic_DNA"/>
</dbReference>
<dbReference type="PANTHER" id="PTHR46151">
    <property type="entry name" value="NEP1-INTERACTING PROTEIN-LIKE 2"/>
    <property type="match status" value="1"/>
</dbReference>
<evidence type="ECO:0000256" key="5">
    <source>
        <dbReference type="ARBA" id="ARBA00023136"/>
    </source>
</evidence>
<evidence type="ECO:0000256" key="2">
    <source>
        <dbReference type="ARBA" id="ARBA00022723"/>
    </source>
</evidence>
<reference evidence="9" key="1">
    <citation type="journal article" date="2023" name="bioRxiv">
        <title>Improved chromosome-level genome assembly for marigold (Tagetes erecta).</title>
        <authorList>
            <person name="Jiang F."/>
            <person name="Yuan L."/>
            <person name="Wang S."/>
            <person name="Wang H."/>
            <person name="Xu D."/>
            <person name="Wang A."/>
            <person name="Fan W."/>
        </authorList>
    </citation>
    <scope>NUCLEOTIDE SEQUENCE</scope>
    <source>
        <strain evidence="9">WSJ</strain>
        <tissue evidence="9">Leaf</tissue>
    </source>
</reference>
<dbReference type="Gene3D" id="3.30.40.10">
    <property type="entry name" value="Zinc/RING finger domain, C3HC4 (zinc finger)"/>
    <property type="match status" value="1"/>
</dbReference>
<keyword evidence="4" id="KW-0862">Zinc</keyword>
<accession>A0AAD8KQY8</accession>
<evidence type="ECO:0000256" key="1">
    <source>
        <dbReference type="ARBA" id="ARBA00004370"/>
    </source>
</evidence>
<evidence type="ECO:0000256" key="4">
    <source>
        <dbReference type="ARBA" id="ARBA00022833"/>
    </source>
</evidence>
<keyword evidence="7" id="KW-1133">Transmembrane helix</keyword>
<dbReference type="PANTHER" id="PTHR46151:SF12">
    <property type="entry name" value="RING_U-BOX SUPERFAMILY PROTEIN"/>
    <property type="match status" value="1"/>
</dbReference>
<evidence type="ECO:0000256" key="6">
    <source>
        <dbReference type="PROSITE-ProRule" id="PRU00175"/>
    </source>
</evidence>
<dbReference type="GO" id="GO:0008270">
    <property type="term" value="F:zinc ion binding"/>
    <property type="evidence" value="ECO:0007669"/>
    <property type="project" value="UniProtKB-KW"/>
</dbReference>
<dbReference type="Proteomes" id="UP001229421">
    <property type="component" value="Unassembled WGS sequence"/>
</dbReference>
<dbReference type="GO" id="GO:0016020">
    <property type="term" value="C:membrane"/>
    <property type="evidence" value="ECO:0007669"/>
    <property type="project" value="UniProtKB-SubCell"/>
</dbReference>
<gene>
    <name evidence="9" type="ORF">QVD17_16163</name>
</gene>
<dbReference type="PROSITE" id="PS50089">
    <property type="entry name" value="ZF_RING_2"/>
    <property type="match status" value="1"/>
</dbReference>
<sequence length="186" mass="20398">MANHLQITAAFNVIFRVITASIICTGGAVIGIITGAIKGQTMESGFVRGAGVGALSGAIVALQVVDMIANGEHFSKVALLQSLLHGKLFIEWTSAMEASFTDIFDVQNDVTRGLSEEVIKDLPKHVFKKTPQRDNETNCVICLQDFKNKEEGRELPSCRHVFHVKCIDEWLVRQGSCPVCRRDVIV</sequence>
<dbReference type="InterPro" id="IPR013083">
    <property type="entry name" value="Znf_RING/FYVE/PHD"/>
</dbReference>
<evidence type="ECO:0000313" key="10">
    <source>
        <dbReference type="Proteomes" id="UP001229421"/>
    </source>
</evidence>
<comment type="subcellular location">
    <subcellularLocation>
        <location evidence="1">Membrane</location>
    </subcellularLocation>
</comment>
<dbReference type="Pfam" id="PF13639">
    <property type="entry name" value="zf-RING_2"/>
    <property type="match status" value="1"/>
</dbReference>
<protein>
    <recommendedName>
        <fullName evidence="8">RING-type domain-containing protein</fullName>
    </recommendedName>
</protein>
<keyword evidence="5 7" id="KW-0472">Membrane</keyword>
<organism evidence="9 10">
    <name type="scientific">Tagetes erecta</name>
    <name type="common">African marigold</name>
    <dbReference type="NCBI Taxonomy" id="13708"/>
    <lineage>
        <taxon>Eukaryota</taxon>
        <taxon>Viridiplantae</taxon>
        <taxon>Streptophyta</taxon>
        <taxon>Embryophyta</taxon>
        <taxon>Tracheophyta</taxon>
        <taxon>Spermatophyta</taxon>
        <taxon>Magnoliopsida</taxon>
        <taxon>eudicotyledons</taxon>
        <taxon>Gunneridae</taxon>
        <taxon>Pentapetalae</taxon>
        <taxon>asterids</taxon>
        <taxon>campanulids</taxon>
        <taxon>Asterales</taxon>
        <taxon>Asteraceae</taxon>
        <taxon>Asteroideae</taxon>
        <taxon>Heliantheae alliance</taxon>
        <taxon>Tageteae</taxon>
        <taxon>Tagetes</taxon>
    </lineage>
</organism>
<feature type="domain" description="RING-type" evidence="8">
    <location>
        <begin position="139"/>
        <end position="181"/>
    </location>
</feature>
<evidence type="ECO:0000256" key="3">
    <source>
        <dbReference type="ARBA" id="ARBA00022771"/>
    </source>
</evidence>
<keyword evidence="2" id="KW-0479">Metal-binding</keyword>
<feature type="transmembrane region" description="Helical" evidence="7">
    <location>
        <begin position="13"/>
        <end position="33"/>
    </location>
</feature>